<dbReference type="EMBL" id="JAVDXW010000001">
    <property type="protein sequence ID" value="MDR7302157.1"/>
    <property type="molecule type" value="Genomic_DNA"/>
</dbReference>
<evidence type="ECO:0000313" key="2">
    <source>
        <dbReference type="Proteomes" id="UP001180845"/>
    </source>
</evidence>
<keyword evidence="2" id="KW-1185">Reference proteome</keyword>
<protein>
    <submittedName>
        <fullName evidence="1">Uncharacterized protein</fullName>
    </submittedName>
</protein>
<name>A0AAE4CNL5_9ACTN</name>
<reference evidence="1" key="1">
    <citation type="submission" date="2023-07" db="EMBL/GenBank/DDBJ databases">
        <title>Sequencing the genomes of 1000 actinobacteria strains.</title>
        <authorList>
            <person name="Klenk H.-P."/>
        </authorList>
    </citation>
    <scope>NUCLEOTIDE SEQUENCE</scope>
    <source>
        <strain evidence="1">DSM 45977</strain>
    </source>
</reference>
<evidence type="ECO:0000313" key="1">
    <source>
        <dbReference type="EMBL" id="MDR7302157.1"/>
    </source>
</evidence>
<dbReference type="Proteomes" id="UP001180845">
    <property type="component" value="Unassembled WGS sequence"/>
</dbReference>
<accession>A0AAE4CNL5</accession>
<comment type="caution">
    <text evidence="1">The sequence shown here is derived from an EMBL/GenBank/DDBJ whole genome shotgun (WGS) entry which is preliminary data.</text>
</comment>
<sequence>MTTIALSCGNIDHATRPAADGVRWIDVPATPGRADVDPVLAEATGRVVVHGTDADLASVVLRLLRKNRLQELTVGYVPVTASAASRLWEIPVGAFAFALQGQARPAPLIRDDNGGVLIATGTIAPITGQAYCDDQRILHGSALGLEVSPDPDAEALPEPTADPIATEPAPVMDGLRATVVRRRLLRRRRATAYGRATQASFQQARVLCDGVAHPRPMRKWAWYRHTEDLLLVRP</sequence>
<organism evidence="1 2">
    <name type="scientific">Haloactinomyces albus</name>
    <dbReference type="NCBI Taxonomy" id="1352928"/>
    <lineage>
        <taxon>Bacteria</taxon>
        <taxon>Bacillati</taxon>
        <taxon>Actinomycetota</taxon>
        <taxon>Actinomycetes</taxon>
        <taxon>Actinopolysporales</taxon>
        <taxon>Actinopolysporaceae</taxon>
        <taxon>Haloactinomyces</taxon>
    </lineage>
</organism>
<dbReference type="RefSeq" id="WP_310273455.1">
    <property type="nucleotide sequence ID" value="NZ_JAVDXW010000001.1"/>
</dbReference>
<gene>
    <name evidence="1" type="ORF">JOF55_002338</name>
</gene>
<dbReference type="AlphaFoldDB" id="A0AAE4CNL5"/>
<proteinExistence type="predicted"/>